<evidence type="ECO:0000313" key="2">
    <source>
        <dbReference type="EnsemblPlants" id="Solyc12g010190.1.1.1"/>
    </source>
</evidence>
<accession>A0A3Q7J3I3</accession>
<dbReference type="EnsemblPlants" id="Solyc12g010190.1.1">
    <property type="protein sequence ID" value="Solyc12g010190.1.1.1"/>
    <property type="gene ID" value="Solyc12g010190.1"/>
</dbReference>
<dbReference type="AlphaFoldDB" id="A0A3Q7J3I3"/>
<keyword evidence="3" id="KW-1185">Reference proteome</keyword>
<proteinExistence type="predicted"/>
<reference evidence="2" key="1">
    <citation type="journal article" date="2012" name="Nature">
        <title>The tomato genome sequence provides insights into fleshy fruit evolution.</title>
        <authorList>
            <consortium name="Tomato Genome Consortium"/>
        </authorList>
    </citation>
    <scope>NUCLEOTIDE SEQUENCE [LARGE SCALE GENOMIC DNA]</scope>
    <source>
        <strain evidence="2">cv. Heinz 1706</strain>
    </source>
</reference>
<sequence length="98" mass="11436">MAQACWRGRLRRFADLLDRVWVSVVASRSSKIKGEGRRTWGCWRLQEMTSVPSGTELTRRRRRKKRFGSGERREARVGETRDKGKSERGREHGEGTVF</sequence>
<dbReference type="Proteomes" id="UP000004994">
    <property type="component" value="Chromosome 12"/>
</dbReference>
<dbReference type="InParanoid" id="A0A3Q7J3I3"/>
<dbReference type="Gramene" id="Solyc12g010190.1.1">
    <property type="protein sequence ID" value="Solyc12g010190.1.1.1"/>
    <property type="gene ID" value="Solyc12g010190.1"/>
</dbReference>
<dbReference type="PaxDb" id="4081-Solyc12g010190.1.1"/>
<feature type="region of interest" description="Disordered" evidence="1">
    <location>
        <begin position="52"/>
        <end position="98"/>
    </location>
</feature>
<evidence type="ECO:0000313" key="3">
    <source>
        <dbReference type="Proteomes" id="UP000004994"/>
    </source>
</evidence>
<protein>
    <submittedName>
        <fullName evidence="2">Uncharacterized protein</fullName>
    </submittedName>
</protein>
<reference evidence="2" key="2">
    <citation type="submission" date="2019-01" db="UniProtKB">
        <authorList>
            <consortium name="EnsemblPlants"/>
        </authorList>
    </citation>
    <scope>IDENTIFICATION</scope>
    <source>
        <strain evidence="2">cv. Heinz 1706</strain>
    </source>
</reference>
<evidence type="ECO:0000256" key="1">
    <source>
        <dbReference type="SAM" id="MobiDB-lite"/>
    </source>
</evidence>
<organism evidence="2">
    <name type="scientific">Solanum lycopersicum</name>
    <name type="common">Tomato</name>
    <name type="synonym">Lycopersicon esculentum</name>
    <dbReference type="NCBI Taxonomy" id="4081"/>
    <lineage>
        <taxon>Eukaryota</taxon>
        <taxon>Viridiplantae</taxon>
        <taxon>Streptophyta</taxon>
        <taxon>Embryophyta</taxon>
        <taxon>Tracheophyta</taxon>
        <taxon>Spermatophyta</taxon>
        <taxon>Magnoliopsida</taxon>
        <taxon>eudicotyledons</taxon>
        <taxon>Gunneridae</taxon>
        <taxon>Pentapetalae</taxon>
        <taxon>asterids</taxon>
        <taxon>lamiids</taxon>
        <taxon>Solanales</taxon>
        <taxon>Solanaceae</taxon>
        <taxon>Solanoideae</taxon>
        <taxon>Solaneae</taxon>
        <taxon>Solanum</taxon>
        <taxon>Solanum subgen. Lycopersicon</taxon>
    </lineage>
</organism>
<feature type="compositionally biased region" description="Basic and acidic residues" evidence="1">
    <location>
        <begin position="68"/>
        <end position="98"/>
    </location>
</feature>
<name>A0A3Q7J3I3_SOLLC</name>